<reference evidence="1" key="1">
    <citation type="journal article" date="2014" name="Front. Microbiol.">
        <title>High frequency of phylogenetically diverse reductive dehalogenase-homologous genes in deep subseafloor sedimentary metagenomes.</title>
        <authorList>
            <person name="Kawai M."/>
            <person name="Futagami T."/>
            <person name="Toyoda A."/>
            <person name="Takaki Y."/>
            <person name="Nishi S."/>
            <person name="Hori S."/>
            <person name="Arai W."/>
            <person name="Tsubouchi T."/>
            <person name="Morono Y."/>
            <person name="Uchiyama I."/>
            <person name="Ito T."/>
            <person name="Fujiyama A."/>
            <person name="Inagaki F."/>
            <person name="Takami H."/>
        </authorList>
    </citation>
    <scope>NUCLEOTIDE SEQUENCE</scope>
    <source>
        <strain evidence="1">Expedition CK06-06</strain>
    </source>
</reference>
<comment type="caution">
    <text evidence="1">The sequence shown here is derived from an EMBL/GenBank/DDBJ whole genome shotgun (WGS) entry which is preliminary data.</text>
</comment>
<evidence type="ECO:0000313" key="1">
    <source>
        <dbReference type="EMBL" id="GAH37819.1"/>
    </source>
</evidence>
<dbReference type="AlphaFoldDB" id="X1G8B8"/>
<gene>
    <name evidence="1" type="ORF">S03H2_16044</name>
    <name evidence="2" type="ORF">S06H3_09730</name>
</gene>
<sequence>MDDENSSKEDIENVKFFLKKLHHFLNDNDCQLDIQRDRKRQDQSDPNSTKNTIIDLDYKMEDIQEELLSLKTGDYIKTVKDKSRPGSSDYWIFSKKIGGRDIYIKLKIHSVNKVHLMSFHYATFDIEDKPYK</sequence>
<dbReference type="InterPro" id="IPR038493">
    <property type="entry name" value="MqsR_sf"/>
</dbReference>
<organism evidence="1">
    <name type="scientific">marine sediment metagenome</name>
    <dbReference type="NCBI Taxonomy" id="412755"/>
    <lineage>
        <taxon>unclassified sequences</taxon>
        <taxon>metagenomes</taxon>
        <taxon>ecological metagenomes</taxon>
    </lineage>
</organism>
<evidence type="ECO:0000313" key="2">
    <source>
        <dbReference type="EMBL" id="GAI17453.1"/>
    </source>
</evidence>
<dbReference type="EMBL" id="BARV01004351">
    <property type="protein sequence ID" value="GAI17453.1"/>
    <property type="molecule type" value="Genomic_DNA"/>
</dbReference>
<proteinExistence type="predicted"/>
<dbReference type="EMBL" id="BARU01008178">
    <property type="protein sequence ID" value="GAH37819.1"/>
    <property type="molecule type" value="Genomic_DNA"/>
</dbReference>
<dbReference type="Gene3D" id="3.30.2310.40">
    <property type="match status" value="1"/>
</dbReference>
<name>X1G8B8_9ZZZZ</name>
<accession>X1G8B8</accession>
<protein>
    <submittedName>
        <fullName evidence="1">Uncharacterized protein</fullName>
    </submittedName>
</protein>